<protein>
    <recommendedName>
        <fullName evidence="4">SH3b domain-containing protein</fullName>
    </recommendedName>
</protein>
<comment type="caution">
    <text evidence="2">The sequence shown here is derived from an EMBL/GenBank/DDBJ whole genome shotgun (WGS) entry which is preliminary data.</text>
</comment>
<keyword evidence="1" id="KW-0472">Membrane</keyword>
<evidence type="ECO:0008006" key="4">
    <source>
        <dbReference type="Google" id="ProtNLM"/>
    </source>
</evidence>
<name>A0ABV3D8A2_9ACTN</name>
<sequence>MFETSNVRVPNGSTVTVHTPQPGWTGPGIVVAVVILVVLGAIRGNPDDRPATPREVSIAQPEGIALFAEPNAGSPKLADLPVGRTVEVLCHTDGPESVGWGGTSRIWDRVTIDGLTGFVPDTAVNTHVTVDKIADPC</sequence>
<keyword evidence="3" id="KW-1185">Reference proteome</keyword>
<evidence type="ECO:0000313" key="2">
    <source>
        <dbReference type="EMBL" id="MEU8131972.1"/>
    </source>
</evidence>
<keyword evidence="1" id="KW-1133">Transmembrane helix</keyword>
<evidence type="ECO:0000256" key="1">
    <source>
        <dbReference type="SAM" id="Phobius"/>
    </source>
</evidence>
<proteinExistence type="predicted"/>
<keyword evidence="1" id="KW-0812">Transmembrane</keyword>
<dbReference type="EMBL" id="JBEZFP010000001">
    <property type="protein sequence ID" value="MEU8131972.1"/>
    <property type="molecule type" value="Genomic_DNA"/>
</dbReference>
<organism evidence="2 3">
    <name type="scientific">Streptodolium elevatio</name>
    <dbReference type="NCBI Taxonomy" id="3157996"/>
    <lineage>
        <taxon>Bacteria</taxon>
        <taxon>Bacillati</taxon>
        <taxon>Actinomycetota</taxon>
        <taxon>Actinomycetes</taxon>
        <taxon>Kitasatosporales</taxon>
        <taxon>Streptomycetaceae</taxon>
        <taxon>Streptodolium</taxon>
    </lineage>
</organism>
<dbReference type="Proteomes" id="UP001551482">
    <property type="component" value="Unassembled WGS sequence"/>
</dbReference>
<evidence type="ECO:0000313" key="3">
    <source>
        <dbReference type="Proteomes" id="UP001551482"/>
    </source>
</evidence>
<accession>A0ABV3D8A2</accession>
<gene>
    <name evidence="2" type="ORF">AB0C36_00525</name>
</gene>
<reference evidence="2 3" key="1">
    <citation type="submission" date="2024-06" db="EMBL/GenBank/DDBJ databases">
        <title>The Natural Products Discovery Center: Release of the First 8490 Sequenced Strains for Exploring Actinobacteria Biosynthetic Diversity.</title>
        <authorList>
            <person name="Kalkreuter E."/>
            <person name="Kautsar S.A."/>
            <person name="Yang D."/>
            <person name="Bader C.D."/>
            <person name="Teijaro C.N."/>
            <person name="Fluegel L."/>
            <person name="Davis C.M."/>
            <person name="Simpson J.R."/>
            <person name="Lauterbach L."/>
            <person name="Steele A.D."/>
            <person name="Gui C."/>
            <person name="Meng S."/>
            <person name="Li G."/>
            <person name="Viehrig K."/>
            <person name="Ye F."/>
            <person name="Su P."/>
            <person name="Kiefer A.F."/>
            <person name="Nichols A."/>
            <person name="Cepeda A.J."/>
            <person name="Yan W."/>
            <person name="Fan B."/>
            <person name="Jiang Y."/>
            <person name="Adhikari A."/>
            <person name="Zheng C.-J."/>
            <person name="Schuster L."/>
            <person name="Cowan T.M."/>
            <person name="Smanski M.J."/>
            <person name="Chevrette M.G."/>
            <person name="De Carvalho L.P.S."/>
            <person name="Shen B."/>
        </authorList>
    </citation>
    <scope>NUCLEOTIDE SEQUENCE [LARGE SCALE GENOMIC DNA]</scope>
    <source>
        <strain evidence="2 3">NPDC048946</strain>
    </source>
</reference>
<feature type="transmembrane region" description="Helical" evidence="1">
    <location>
        <begin position="24"/>
        <end position="42"/>
    </location>
</feature>
<dbReference type="RefSeq" id="WP_358347036.1">
    <property type="nucleotide sequence ID" value="NZ_JBEZFP010000001.1"/>
</dbReference>